<sequence length="156" mass="17735">MRAVISFFILSLMLSSCGNSGEQEIIVVPKNFKGYIIIIFNQKSGMSIKYEGKKRVYEIPPNGILKTQFAGNYGWREFAEYYYEKIIPENKLSSYAEIKKVPTDTIVGFMGATGTVKKSTESEERLEFIEFYIGTKSDIEQAQKQAAKLDIVKITE</sequence>
<dbReference type="Pfam" id="PF20862">
    <property type="entry name" value="DUF6843"/>
    <property type="match status" value="1"/>
</dbReference>
<gene>
    <name evidence="2" type="ORF">ESB13_03125</name>
</gene>
<dbReference type="EMBL" id="SDHZ01000001">
    <property type="protein sequence ID" value="RXK85818.1"/>
    <property type="molecule type" value="Genomic_DNA"/>
</dbReference>
<organism evidence="2 3">
    <name type="scientific">Filimonas effusa</name>
    <dbReference type="NCBI Taxonomy" id="2508721"/>
    <lineage>
        <taxon>Bacteria</taxon>
        <taxon>Pseudomonadati</taxon>
        <taxon>Bacteroidota</taxon>
        <taxon>Chitinophagia</taxon>
        <taxon>Chitinophagales</taxon>
        <taxon>Chitinophagaceae</taxon>
        <taxon>Filimonas</taxon>
    </lineage>
</organism>
<evidence type="ECO:0000313" key="2">
    <source>
        <dbReference type="EMBL" id="RXK85818.1"/>
    </source>
</evidence>
<dbReference type="OrthoDB" id="980638at2"/>
<comment type="caution">
    <text evidence="2">The sequence shown here is derived from an EMBL/GenBank/DDBJ whole genome shotgun (WGS) entry which is preliminary data.</text>
</comment>
<evidence type="ECO:0000313" key="3">
    <source>
        <dbReference type="Proteomes" id="UP000290545"/>
    </source>
</evidence>
<feature type="domain" description="DUF6843" evidence="1">
    <location>
        <begin position="22"/>
        <end position="133"/>
    </location>
</feature>
<keyword evidence="3" id="KW-1185">Reference proteome</keyword>
<name>A0A4Q1DA97_9BACT</name>
<reference evidence="2 3" key="1">
    <citation type="submission" date="2019-01" db="EMBL/GenBank/DDBJ databases">
        <title>Filimonas sp. strain TTM-71.</title>
        <authorList>
            <person name="Chen W.-M."/>
        </authorList>
    </citation>
    <scope>NUCLEOTIDE SEQUENCE [LARGE SCALE GENOMIC DNA]</scope>
    <source>
        <strain evidence="2 3">TTM-71</strain>
    </source>
</reference>
<evidence type="ECO:0000259" key="1">
    <source>
        <dbReference type="Pfam" id="PF20862"/>
    </source>
</evidence>
<dbReference type="PROSITE" id="PS51257">
    <property type="entry name" value="PROKAR_LIPOPROTEIN"/>
    <property type="match status" value="1"/>
</dbReference>
<proteinExistence type="predicted"/>
<dbReference type="Proteomes" id="UP000290545">
    <property type="component" value="Unassembled WGS sequence"/>
</dbReference>
<dbReference type="InterPro" id="IPR049293">
    <property type="entry name" value="DUF6843"/>
</dbReference>
<dbReference type="AlphaFoldDB" id="A0A4Q1DA97"/>
<dbReference type="RefSeq" id="WP_129001570.1">
    <property type="nucleotide sequence ID" value="NZ_SDHZ01000001.1"/>
</dbReference>
<protein>
    <recommendedName>
        <fullName evidence="1">DUF6843 domain-containing protein</fullName>
    </recommendedName>
</protein>
<accession>A0A4Q1DA97</accession>